<evidence type="ECO:0000259" key="1">
    <source>
        <dbReference type="Pfam" id="PF00534"/>
    </source>
</evidence>
<dbReference type="Pfam" id="PF13439">
    <property type="entry name" value="Glyco_transf_4"/>
    <property type="match status" value="1"/>
</dbReference>
<dbReference type="PANTHER" id="PTHR45947:SF3">
    <property type="entry name" value="SULFOQUINOVOSYL TRANSFERASE SQD2"/>
    <property type="match status" value="1"/>
</dbReference>
<dbReference type="AlphaFoldDB" id="A0A5R9GR55"/>
<feature type="domain" description="Glycosyl transferase family 1" evidence="1">
    <location>
        <begin position="201"/>
        <end position="367"/>
    </location>
</feature>
<dbReference type="GO" id="GO:0016758">
    <property type="term" value="F:hexosyltransferase activity"/>
    <property type="evidence" value="ECO:0007669"/>
    <property type="project" value="TreeGrafter"/>
</dbReference>
<comment type="caution">
    <text evidence="3">The sequence shown here is derived from an EMBL/GenBank/DDBJ whole genome shotgun (WGS) entry which is preliminary data.</text>
</comment>
<keyword evidence="3" id="KW-0808">Transferase</keyword>
<name>A0A5R9GR55_9PROT</name>
<dbReference type="InterPro" id="IPR028098">
    <property type="entry name" value="Glyco_trans_4-like_N"/>
</dbReference>
<dbReference type="Gene3D" id="3.40.50.2000">
    <property type="entry name" value="Glycogen Phosphorylase B"/>
    <property type="match status" value="2"/>
</dbReference>
<dbReference type="EMBL" id="VBRY01000008">
    <property type="protein sequence ID" value="TLS66747.1"/>
    <property type="molecule type" value="Genomic_DNA"/>
</dbReference>
<protein>
    <submittedName>
        <fullName evidence="3">Glycosyltransferase</fullName>
    </submittedName>
</protein>
<organism evidence="3 4">
    <name type="scientific">Mariprofundus erugo</name>
    <dbReference type="NCBI Taxonomy" id="2528639"/>
    <lineage>
        <taxon>Bacteria</taxon>
        <taxon>Pseudomonadati</taxon>
        <taxon>Pseudomonadota</taxon>
        <taxon>Candidatius Mariprofundia</taxon>
        <taxon>Mariprofundales</taxon>
        <taxon>Mariprofundaceae</taxon>
        <taxon>Mariprofundus</taxon>
    </lineage>
</organism>
<dbReference type="Pfam" id="PF00534">
    <property type="entry name" value="Glycos_transf_1"/>
    <property type="match status" value="1"/>
</dbReference>
<dbReference type="PANTHER" id="PTHR45947">
    <property type="entry name" value="SULFOQUINOVOSYL TRANSFERASE SQD2"/>
    <property type="match status" value="1"/>
</dbReference>
<gene>
    <name evidence="3" type="ORF">FEF65_09510</name>
</gene>
<dbReference type="InterPro" id="IPR050194">
    <property type="entry name" value="Glycosyltransferase_grp1"/>
</dbReference>
<evidence type="ECO:0000259" key="2">
    <source>
        <dbReference type="Pfam" id="PF13439"/>
    </source>
</evidence>
<accession>A0A5R9GR55</accession>
<keyword evidence="4" id="KW-1185">Reference proteome</keyword>
<sequence length="392" mass="43143">MQDCIRVLHVSAYFAPAYCYGGPPRSIHGLCLALANSGMIVCALTSAANGNIELPDQIVAANAFNGVKVIYLPRAYPKGYFYCPDMKVYLESIINNFDLVHIHGCWNYMSWMAGHICRKNNVPYIVSPRGMLESEAMKVSAFKKKIAYAILEKRQLNGAAWIHATSLKEESSVKALNITPPVSVIPNGVDLPKGESGCDKQLRARFNISDRGFVLLFVGRLHPIKGLNVLCGGLRLAKKSMSHIRLVLVGDGDEEYVNQLKSQFSDLVSSGHLIFAGHLDGEEKADAFMSANAFSLMSQSENFGLAIAEAMSYGLPVILSKGCPWPQVEDWNAGYWIEPDERVVAESICRLGQDMELSKTMGLNAKNHISEYLDWGSVANDVKAVYNKVLSK</sequence>
<evidence type="ECO:0000313" key="3">
    <source>
        <dbReference type="EMBL" id="TLS66747.1"/>
    </source>
</evidence>
<evidence type="ECO:0000313" key="4">
    <source>
        <dbReference type="Proteomes" id="UP000306585"/>
    </source>
</evidence>
<dbReference type="SUPFAM" id="SSF53756">
    <property type="entry name" value="UDP-Glycosyltransferase/glycogen phosphorylase"/>
    <property type="match status" value="1"/>
</dbReference>
<reference evidence="3 4" key="1">
    <citation type="journal article" date="2019" name="Appl. Environ. Microbiol.">
        <title>Environmental Evidence and Genomic Insight of Iron-oxidizing Bacteria Preference Towards More Corrosion Resistant Stainless Steel at Higher Salinities.</title>
        <authorList>
            <person name="Garrison C.E."/>
            <person name="Price K.A."/>
            <person name="Field E.K."/>
        </authorList>
    </citation>
    <scope>NUCLEOTIDE SEQUENCE [LARGE SCALE GENOMIC DNA]</scope>
    <source>
        <strain evidence="3 4">P3</strain>
    </source>
</reference>
<feature type="domain" description="Glycosyltransferase subfamily 4-like N-terminal" evidence="2">
    <location>
        <begin position="20"/>
        <end position="191"/>
    </location>
</feature>
<proteinExistence type="predicted"/>
<dbReference type="Proteomes" id="UP000306585">
    <property type="component" value="Unassembled WGS sequence"/>
</dbReference>
<dbReference type="InterPro" id="IPR001296">
    <property type="entry name" value="Glyco_trans_1"/>
</dbReference>